<organism evidence="1 4">
    <name type="scientific">Rhizoctonia solani</name>
    <dbReference type="NCBI Taxonomy" id="456999"/>
    <lineage>
        <taxon>Eukaryota</taxon>
        <taxon>Fungi</taxon>
        <taxon>Dikarya</taxon>
        <taxon>Basidiomycota</taxon>
        <taxon>Agaricomycotina</taxon>
        <taxon>Agaricomycetes</taxon>
        <taxon>Cantharellales</taxon>
        <taxon>Ceratobasidiaceae</taxon>
        <taxon>Rhizoctonia</taxon>
    </lineage>
</organism>
<dbReference type="EMBL" id="JACYCC010000024">
    <property type="protein sequence ID" value="KAF8685050.1"/>
    <property type="molecule type" value="Genomic_DNA"/>
</dbReference>
<evidence type="ECO:0000313" key="1">
    <source>
        <dbReference type="EMBL" id="KAF8685050.1"/>
    </source>
</evidence>
<dbReference type="KEGG" id="rsx:RhiXN_11077"/>
<dbReference type="AlphaFoldDB" id="A0A8H7LRF0"/>
<reference evidence="1" key="2">
    <citation type="submission" date="2020-09" db="EMBL/GenBank/DDBJ databases">
        <title>Comparative genome analyses of four rice-infecting Rhizoctonia solani isolates reveal extensive enrichment of homogalacturonan modification genes.</title>
        <authorList>
            <person name="Lee D.-Y."/>
            <person name="Jeon J."/>
            <person name="Kim K.-T."/>
            <person name="Cheong K."/>
            <person name="Song H."/>
            <person name="Choi G."/>
            <person name="Ko J."/>
            <person name="Opiyo S.O."/>
            <person name="Zuo S."/>
            <person name="Madhav S."/>
            <person name="Lee Y.-H."/>
            <person name="Wang G.-L."/>
        </authorList>
    </citation>
    <scope>NUCLEOTIDE SEQUENCE</scope>
    <source>
        <strain evidence="2">AG1-IA WGL</strain>
        <strain evidence="1">AG1-IA YN-7</strain>
    </source>
</reference>
<proteinExistence type="predicted"/>
<protein>
    <submittedName>
        <fullName evidence="1">Uncharacterized protein</fullName>
    </submittedName>
</protein>
<evidence type="ECO:0000313" key="3">
    <source>
        <dbReference type="EMBL" id="QRW26000.1"/>
    </source>
</evidence>
<dbReference type="Proteomes" id="UP000650533">
    <property type="component" value="Chromosome 14"/>
</dbReference>
<name>A0A8H7LRF0_9AGAM</name>
<dbReference type="Proteomes" id="UP000650582">
    <property type="component" value="Unassembled WGS sequence"/>
</dbReference>
<gene>
    <name evidence="3" type="ORF">RhiXN_11077</name>
    <name evidence="2" type="ORF">RHS03_09638</name>
    <name evidence="1" type="ORF">RHS04_01011</name>
</gene>
<evidence type="ECO:0000313" key="2">
    <source>
        <dbReference type="EMBL" id="KAF8688672.1"/>
    </source>
</evidence>
<sequence length="213" mass="23678">MASKTMHFYAYGLQKDTTVMMVFEPPSKAKLFKDQFPVVITFRAKGHAKASIHYGSRLAFGYSQTDQDNLVDSGAWVEVKSGDISRIQGEPGQKRFGEVTKASGTKLLVCKNNTDARANISIGFVRGDGYSQRYEPTLIWTGVGSGSNVTAQFTPNLTAYVTRDYKATEMLRGEVETDAIWTCNLNELDDVTGWNFVEDDASGEFRIERSIQV</sequence>
<accession>A0A8H7LRF0</accession>
<evidence type="ECO:0000313" key="4">
    <source>
        <dbReference type="Proteomes" id="UP000650582"/>
    </source>
</evidence>
<dbReference type="EMBL" id="JACYCD010000692">
    <property type="protein sequence ID" value="KAF8688672.1"/>
    <property type="molecule type" value="Genomic_DNA"/>
</dbReference>
<dbReference type="Proteomes" id="UP000602905">
    <property type="component" value="Unassembled WGS sequence"/>
</dbReference>
<dbReference type="OrthoDB" id="3165318at2759"/>
<dbReference type="EMBL" id="CP059671">
    <property type="protein sequence ID" value="QRW26000.1"/>
    <property type="molecule type" value="Genomic_DNA"/>
</dbReference>
<reference evidence="3" key="1">
    <citation type="submission" date="2020-05" db="EMBL/GenBank/DDBJ databases">
        <title>Evolutionary and genomic comparisons of hybrid uninucleate and nonhybrid Rhizoctonia fungi.</title>
        <authorList>
            <person name="Li C."/>
            <person name="Chen X."/>
        </authorList>
    </citation>
    <scope>NUCLEOTIDE SEQUENCE</scope>
    <source>
        <strain evidence="3">AG-1 IA</strain>
    </source>
</reference>
<dbReference type="RefSeq" id="XP_043186237.1">
    <property type="nucleotide sequence ID" value="XM_043330892.1"/>
</dbReference>
<dbReference type="GeneID" id="67033355"/>